<dbReference type="Gene3D" id="3.40.1740.10">
    <property type="entry name" value="VC0467-like"/>
    <property type="match status" value="1"/>
</dbReference>
<protein>
    <recommendedName>
        <fullName evidence="2">UPF0301 protein BC751_3363</fullName>
    </recommendedName>
</protein>
<keyword evidence="4" id="KW-1185">Reference proteome</keyword>
<dbReference type="EMBL" id="SGXG01000001">
    <property type="protein sequence ID" value="RZS97739.1"/>
    <property type="molecule type" value="Genomic_DNA"/>
</dbReference>
<reference evidence="3 4" key="1">
    <citation type="submission" date="2019-02" db="EMBL/GenBank/DDBJ databases">
        <title>Genomic Encyclopedia of Archaeal and Bacterial Type Strains, Phase II (KMG-II): from individual species to whole genera.</title>
        <authorList>
            <person name="Goeker M."/>
        </authorList>
    </citation>
    <scope>NUCLEOTIDE SEQUENCE [LARGE SCALE GENOMIC DNA]</scope>
    <source>
        <strain evidence="3 4">DSM 21411</strain>
    </source>
</reference>
<dbReference type="PANTHER" id="PTHR30327:SF1">
    <property type="entry name" value="UPF0301 PROTEIN YQGE"/>
    <property type="match status" value="1"/>
</dbReference>
<dbReference type="HAMAP" id="MF_00758">
    <property type="entry name" value="UPF0301"/>
    <property type="match status" value="1"/>
</dbReference>
<proteinExistence type="inferred from homology"/>
<dbReference type="PANTHER" id="PTHR30327">
    <property type="entry name" value="UNCHARACTERIZED PROTEIN YQGE"/>
    <property type="match status" value="1"/>
</dbReference>
<gene>
    <name evidence="3" type="ORF">BC751_3363</name>
</gene>
<comment type="caution">
    <text evidence="3">The sequence shown here is derived from an EMBL/GenBank/DDBJ whole genome shotgun (WGS) entry which is preliminary data.</text>
</comment>
<dbReference type="AlphaFoldDB" id="A0A4V2F6W5"/>
<comment type="similarity">
    <text evidence="1 2">Belongs to the UPF0301 (AlgH) family.</text>
</comment>
<evidence type="ECO:0000313" key="4">
    <source>
        <dbReference type="Proteomes" id="UP000292209"/>
    </source>
</evidence>
<dbReference type="Pfam" id="PF02622">
    <property type="entry name" value="DUF179"/>
    <property type="match status" value="1"/>
</dbReference>
<evidence type="ECO:0000256" key="1">
    <source>
        <dbReference type="ARBA" id="ARBA00009600"/>
    </source>
</evidence>
<evidence type="ECO:0000313" key="3">
    <source>
        <dbReference type="EMBL" id="RZS97739.1"/>
    </source>
</evidence>
<sequence length="194" mass="22104">MNCLNMDKKMHKSVKAGDLLISEPFLQDENFVRSVVLICENNENGSFGLVLNKLSILKLNELIDNISPLECDVYVGGPVEQNTLHFIYKGESLFESSIKLKENLWWGGDFDELLEMLKIGKIKEDNIRFFIGYSGWASGQLEDELAENTWIVCDTADAESVFTASPEELWRIILKNMGGEYQQMANYPIDPRLN</sequence>
<dbReference type="GO" id="GO:0005829">
    <property type="term" value="C:cytosol"/>
    <property type="evidence" value="ECO:0007669"/>
    <property type="project" value="TreeGrafter"/>
</dbReference>
<organism evidence="3 4">
    <name type="scientific">Cecembia calidifontis</name>
    <dbReference type="NCBI Taxonomy" id="1187080"/>
    <lineage>
        <taxon>Bacteria</taxon>
        <taxon>Pseudomonadati</taxon>
        <taxon>Bacteroidota</taxon>
        <taxon>Cytophagia</taxon>
        <taxon>Cytophagales</taxon>
        <taxon>Cyclobacteriaceae</taxon>
        <taxon>Cecembia</taxon>
    </lineage>
</organism>
<dbReference type="Proteomes" id="UP000292209">
    <property type="component" value="Unassembled WGS sequence"/>
</dbReference>
<evidence type="ECO:0000256" key="2">
    <source>
        <dbReference type="HAMAP-Rule" id="MF_00758"/>
    </source>
</evidence>
<dbReference type="SUPFAM" id="SSF143456">
    <property type="entry name" value="VC0467-like"/>
    <property type="match status" value="1"/>
</dbReference>
<name>A0A4V2F6W5_9BACT</name>
<accession>A0A4V2F6W5</accession>
<dbReference type="InterPro" id="IPR003774">
    <property type="entry name" value="AlgH-like"/>
</dbReference>